<name>A0AAD7ZSE0_DIPPU</name>
<evidence type="ECO:0000313" key="3">
    <source>
        <dbReference type="Proteomes" id="UP001233999"/>
    </source>
</evidence>
<organism evidence="2 3">
    <name type="scientific">Diploptera punctata</name>
    <name type="common">Pacific beetle cockroach</name>
    <dbReference type="NCBI Taxonomy" id="6984"/>
    <lineage>
        <taxon>Eukaryota</taxon>
        <taxon>Metazoa</taxon>
        <taxon>Ecdysozoa</taxon>
        <taxon>Arthropoda</taxon>
        <taxon>Hexapoda</taxon>
        <taxon>Insecta</taxon>
        <taxon>Pterygota</taxon>
        <taxon>Neoptera</taxon>
        <taxon>Polyneoptera</taxon>
        <taxon>Dictyoptera</taxon>
        <taxon>Blattodea</taxon>
        <taxon>Blaberoidea</taxon>
        <taxon>Blaberidae</taxon>
        <taxon>Diplopterinae</taxon>
        <taxon>Diploptera</taxon>
    </lineage>
</organism>
<evidence type="ECO:0000313" key="2">
    <source>
        <dbReference type="EMBL" id="KAJ9585631.1"/>
    </source>
</evidence>
<feature type="non-terminal residue" evidence="2">
    <location>
        <position position="1"/>
    </location>
</feature>
<feature type="region of interest" description="Disordered" evidence="1">
    <location>
        <begin position="13"/>
        <end position="61"/>
    </location>
</feature>
<accession>A0AAD7ZSE0</accession>
<sequence>TLPYPTIKRVQDKVQRRRRMRVTPEYRGEDAKKDRTERTPTYLVNETEHEQPYANSSEEKRHSVYQLNITLSCTVNSINTLKIFGELLNLVI</sequence>
<dbReference type="EMBL" id="JASPKZ010007256">
    <property type="protein sequence ID" value="KAJ9585631.1"/>
    <property type="molecule type" value="Genomic_DNA"/>
</dbReference>
<feature type="non-terminal residue" evidence="2">
    <location>
        <position position="92"/>
    </location>
</feature>
<feature type="compositionally biased region" description="Basic and acidic residues" evidence="1">
    <location>
        <begin position="22"/>
        <end position="38"/>
    </location>
</feature>
<feature type="compositionally biased region" description="Basic and acidic residues" evidence="1">
    <location>
        <begin position="46"/>
        <end position="61"/>
    </location>
</feature>
<dbReference type="Proteomes" id="UP001233999">
    <property type="component" value="Unassembled WGS sequence"/>
</dbReference>
<evidence type="ECO:0000256" key="1">
    <source>
        <dbReference type="SAM" id="MobiDB-lite"/>
    </source>
</evidence>
<protein>
    <submittedName>
        <fullName evidence="2">Uncharacterized protein</fullName>
    </submittedName>
</protein>
<keyword evidence="3" id="KW-1185">Reference proteome</keyword>
<reference evidence="2" key="1">
    <citation type="journal article" date="2023" name="IScience">
        <title>Live-bearing cockroach genome reveals convergent evolutionary mechanisms linked to viviparity in insects and beyond.</title>
        <authorList>
            <person name="Fouks B."/>
            <person name="Harrison M.C."/>
            <person name="Mikhailova A.A."/>
            <person name="Marchal E."/>
            <person name="English S."/>
            <person name="Carruthers M."/>
            <person name="Jennings E.C."/>
            <person name="Chiamaka E.L."/>
            <person name="Frigard R.A."/>
            <person name="Pippel M."/>
            <person name="Attardo G.M."/>
            <person name="Benoit J.B."/>
            <person name="Bornberg-Bauer E."/>
            <person name="Tobe S.S."/>
        </authorList>
    </citation>
    <scope>NUCLEOTIDE SEQUENCE</scope>
    <source>
        <strain evidence="2">Stay&amp;Tobe</strain>
    </source>
</reference>
<gene>
    <name evidence="2" type="ORF">L9F63_002576</name>
</gene>
<comment type="caution">
    <text evidence="2">The sequence shown here is derived from an EMBL/GenBank/DDBJ whole genome shotgun (WGS) entry which is preliminary data.</text>
</comment>
<proteinExistence type="predicted"/>
<reference evidence="2" key="2">
    <citation type="submission" date="2023-05" db="EMBL/GenBank/DDBJ databases">
        <authorList>
            <person name="Fouks B."/>
        </authorList>
    </citation>
    <scope>NUCLEOTIDE SEQUENCE</scope>
    <source>
        <strain evidence="2">Stay&amp;Tobe</strain>
        <tissue evidence="2">Testes</tissue>
    </source>
</reference>
<dbReference type="AlphaFoldDB" id="A0AAD7ZSE0"/>